<protein>
    <recommendedName>
        <fullName evidence="2">Heavy metal binding domain-containing protein</fullName>
    </recommendedName>
</protein>
<keyword evidence="1" id="KW-0812">Transmembrane</keyword>
<dbReference type="Proteomes" id="UP000306416">
    <property type="component" value="Unassembled WGS sequence"/>
</dbReference>
<evidence type="ECO:0000259" key="2">
    <source>
        <dbReference type="Pfam" id="PF19335"/>
    </source>
</evidence>
<evidence type="ECO:0000313" key="3">
    <source>
        <dbReference type="EMBL" id="TGU72471.1"/>
    </source>
</evidence>
<organism evidence="3 4">
    <name type="scientific">Geomonas terrae</name>
    <dbReference type="NCBI Taxonomy" id="2562681"/>
    <lineage>
        <taxon>Bacteria</taxon>
        <taxon>Pseudomonadati</taxon>
        <taxon>Thermodesulfobacteriota</taxon>
        <taxon>Desulfuromonadia</taxon>
        <taxon>Geobacterales</taxon>
        <taxon>Geobacteraceae</taxon>
        <taxon>Geomonas</taxon>
    </lineage>
</organism>
<feature type="transmembrane region" description="Helical" evidence="1">
    <location>
        <begin position="6"/>
        <end position="24"/>
    </location>
</feature>
<name>A0A4S1CG09_9BACT</name>
<dbReference type="Pfam" id="PF19335">
    <property type="entry name" value="HMBD"/>
    <property type="match status" value="1"/>
</dbReference>
<feature type="domain" description="Heavy metal binding" evidence="2">
    <location>
        <begin position="40"/>
        <end position="66"/>
    </location>
</feature>
<evidence type="ECO:0000256" key="1">
    <source>
        <dbReference type="SAM" id="Phobius"/>
    </source>
</evidence>
<dbReference type="EMBL" id="SRSC01000002">
    <property type="protein sequence ID" value="TGU72471.1"/>
    <property type="molecule type" value="Genomic_DNA"/>
</dbReference>
<dbReference type="GO" id="GO:0046872">
    <property type="term" value="F:metal ion binding"/>
    <property type="evidence" value="ECO:0007669"/>
    <property type="project" value="InterPro"/>
</dbReference>
<gene>
    <name evidence="3" type="ORF">E4633_09205</name>
</gene>
<dbReference type="InterPro" id="IPR045800">
    <property type="entry name" value="HMBD"/>
</dbReference>
<dbReference type="AlphaFoldDB" id="A0A4S1CG09"/>
<dbReference type="RefSeq" id="WP_135869948.1">
    <property type="nucleotide sequence ID" value="NZ_SRSC01000002.1"/>
</dbReference>
<evidence type="ECO:0000313" key="4">
    <source>
        <dbReference type="Proteomes" id="UP000306416"/>
    </source>
</evidence>
<keyword evidence="4" id="KW-1185">Reference proteome</keyword>
<accession>A0A4S1CG09</accession>
<comment type="caution">
    <text evidence="3">The sequence shown here is derived from an EMBL/GenBank/DDBJ whole genome shotgun (WGS) entry which is preliminary data.</text>
</comment>
<reference evidence="3 4" key="1">
    <citation type="submission" date="2019-04" db="EMBL/GenBank/DDBJ databases">
        <title>Geobacter oryzae sp. nov., ferric-reducing bacteria isolated from paddy soil.</title>
        <authorList>
            <person name="Xu Z."/>
            <person name="Masuda Y."/>
            <person name="Itoh H."/>
            <person name="Senoo K."/>
        </authorList>
    </citation>
    <scope>NUCLEOTIDE SEQUENCE [LARGE SCALE GENOMIC DNA]</scope>
    <source>
        <strain evidence="3 4">Red111</strain>
    </source>
</reference>
<sequence>MDTAQIIVTLGGIALIAFTLWFFFGKKSTNQPSSSKSALYACPMHPWITSSDPTADCSICGMKLVQADEVGK</sequence>
<proteinExistence type="predicted"/>
<keyword evidence="1" id="KW-1133">Transmembrane helix</keyword>
<keyword evidence="1" id="KW-0472">Membrane</keyword>